<evidence type="ECO:0000313" key="9">
    <source>
        <dbReference type="Proteomes" id="UP001610563"/>
    </source>
</evidence>
<evidence type="ECO:0000256" key="5">
    <source>
        <dbReference type="ARBA" id="ARBA00038359"/>
    </source>
</evidence>
<keyword evidence="4 6" id="KW-0472">Membrane</keyword>
<organism evidence="8 9">
    <name type="scientific">Aspergillus keveii</name>
    <dbReference type="NCBI Taxonomy" id="714993"/>
    <lineage>
        <taxon>Eukaryota</taxon>
        <taxon>Fungi</taxon>
        <taxon>Dikarya</taxon>
        <taxon>Ascomycota</taxon>
        <taxon>Pezizomycotina</taxon>
        <taxon>Eurotiomycetes</taxon>
        <taxon>Eurotiomycetidae</taxon>
        <taxon>Eurotiales</taxon>
        <taxon>Aspergillaceae</taxon>
        <taxon>Aspergillus</taxon>
        <taxon>Aspergillus subgen. Nidulantes</taxon>
    </lineage>
</organism>
<dbReference type="PANTHER" id="PTHR33048:SF129">
    <property type="entry name" value="INTEGRAL MEMBRANE PROTEIN-RELATED"/>
    <property type="match status" value="1"/>
</dbReference>
<dbReference type="PANTHER" id="PTHR33048">
    <property type="entry name" value="PTH11-LIKE INTEGRAL MEMBRANE PROTEIN (AFU_ORTHOLOGUE AFUA_5G11245)"/>
    <property type="match status" value="1"/>
</dbReference>
<keyword evidence="9" id="KW-1185">Reference proteome</keyword>
<dbReference type="Proteomes" id="UP001610563">
    <property type="component" value="Unassembled WGS sequence"/>
</dbReference>
<proteinExistence type="inferred from homology"/>
<evidence type="ECO:0000256" key="2">
    <source>
        <dbReference type="ARBA" id="ARBA00022692"/>
    </source>
</evidence>
<comment type="subcellular location">
    <subcellularLocation>
        <location evidence="1">Membrane</location>
        <topology evidence="1">Multi-pass membrane protein</topology>
    </subcellularLocation>
</comment>
<feature type="transmembrane region" description="Helical" evidence="6">
    <location>
        <begin position="81"/>
        <end position="103"/>
    </location>
</feature>
<keyword evidence="2 6" id="KW-0812">Transmembrane</keyword>
<feature type="transmembrane region" description="Helical" evidence="6">
    <location>
        <begin position="196"/>
        <end position="221"/>
    </location>
</feature>
<dbReference type="Pfam" id="PF20684">
    <property type="entry name" value="Fung_rhodopsin"/>
    <property type="match status" value="1"/>
</dbReference>
<protein>
    <recommendedName>
        <fullName evidence="7">Rhodopsin domain-containing protein</fullName>
    </recommendedName>
</protein>
<evidence type="ECO:0000256" key="4">
    <source>
        <dbReference type="ARBA" id="ARBA00023136"/>
    </source>
</evidence>
<feature type="transmembrane region" description="Helical" evidence="6">
    <location>
        <begin position="163"/>
        <end position="184"/>
    </location>
</feature>
<dbReference type="EMBL" id="JBFTWV010000043">
    <property type="protein sequence ID" value="KAL2794570.1"/>
    <property type="molecule type" value="Genomic_DNA"/>
</dbReference>
<accession>A0ABR4G6D4</accession>
<gene>
    <name evidence="8" type="ORF">BJX66DRAFT_337717</name>
</gene>
<evidence type="ECO:0000256" key="6">
    <source>
        <dbReference type="SAM" id="Phobius"/>
    </source>
</evidence>
<dbReference type="InterPro" id="IPR049326">
    <property type="entry name" value="Rhodopsin_dom_fungi"/>
</dbReference>
<reference evidence="8 9" key="1">
    <citation type="submission" date="2024-07" db="EMBL/GenBank/DDBJ databases">
        <title>Section-level genome sequencing and comparative genomics of Aspergillus sections Usti and Cavernicolus.</title>
        <authorList>
            <consortium name="Lawrence Berkeley National Laboratory"/>
            <person name="Nybo J.L."/>
            <person name="Vesth T.C."/>
            <person name="Theobald S."/>
            <person name="Frisvad J.C."/>
            <person name="Larsen T.O."/>
            <person name="Kjaerboelling I."/>
            <person name="Rothschild-Mancinelli K."/>
            <person name="Lyhne E.K."/>
            <person name="Kogle M.E."/>
            <person name="Barry K."/>
            <person name="Clum A."/>
            <person name="Na H."/>
            <person name="Ledsgaard L."/>
            <person name="Lin J."/>
            <person name="Lipzen A."/>
            <person name="Kuo A."/>
            <person name="Riley R."/>
            <person name="Mondo S."/>
            <person name="Labutti K."/>
            <person name="Haridas S."/>
            <person name="Pangalinan J."/>
            <person name="Salamov A.A."/>
            <person name="Simmons B.A."/>
            <person name="Magnuson J.K."/>
            <person name="Chen J."/>
            <person name="Drula E."/>
            <person name="Henrissat B."/>
            <person name="Wiebenga A."/>
            <person name="Lubbers R.J."/>
            <person name="Gomes A.C."/>
            <person name="Makela M.R."/>
            <person name="Stajich J."/>
            <person name="Grigoriev I.V."/>
            <person name="Mortensen U.H."/>
            <person name="De Vries R.P."/>
            <person name="Baker S.E."/>
            <person name="Andersen M.R."/>
        </authorList>
    </citation>
    <scope>NUCLEOTIDE SEQUENCE [LARGE SCALE GENOMIC DNA]</scope>
    <source>
        <strain evidence="8 9">CBS 209.92</strain>
    </source>
</reference>
<feature type="domain" description="Rhodopsin" evidence="7">
    <location>
        <begin position="43"/>
        <end position="226"/>
    </location>
</feature>
<evidence type="ECO:0000313" key="8">
    <source>
        <dbReference type="EMBL" id="KAL2794570.1"/>
    </source>
</evidence>
<keyword evidence="3 6" id="KW-1133">Transmembrane helix</keyword>
<sequence>MAVGLRLYTRIRITHTLGLDGAFSVLVLDIPPPAIADGMKLNLISMLLFGFSSTFIRVSLLWFFLRLLGPGVRTDIRVWKYWLAIAMVLVSALAIIFGLLLLFQCTPVRAAWEIDPDYDYHCLNEHTILLAANVQNVFTDFLAVATPAPVVCRLRVSKRHRAIVVALFSLGLGAVAVGIYRTIYLHIVHDDADFSWHLTTAFITSTVELGLGLIGSCAPALRPFLATVMPGLVQSSAVPTAPPPDTFGALISCS</sequence>
<name>A0ABR4G6D4_9EURO</name>
<evidence type="ECO:0000259" key="7">
    <source>
        <dbReference type="Pfam" id="PF20684"/>
    </source>
</evidence>
<dbReference type="InterPro" id="IPR052337">
    <property type="entry name" value="SAT4-like"/>
</dbReference>
<evidence type="ECO:0000256" key="3">
    <source>
        <dbReference type="ARBA" id="ARBA00022989"/>
    </source>
</evidence>
<comment type="similarity">
    <text evidence="5">Belongs to the SAT4 family.</text>
</comment>
<evidence type="ECO:0000256" key="1">
    <source>
        <dbReference type="ARBA" id="ARBA00004141"/>
    </source>
</evidence>
<comment type="caution">
    <text evidence="8">The sequence shown here is derived from an EMBL/GenBank/DDBJ whole genome shotgun (WGS) entry which is preliminary data.</text>
</comment>
<feature type="transmembrane region" description="Helical" evidence="6">
    <location>
        <begin position="47"/>
        <end position="69"/>
    </location>
</feature>